<name>A0A5C6NDI4_9TELE</name>
<dbReference type="Proteomes" id="UP000324091">
    <property type="component" value="Chromosome 22"/>
</dbReference>
<organism evidence="2 3">
    <name type="scientific">Takifugu flavidus</name>
    <name type="common">sansaifugu</name>
    <dbReference type="NCBI Taxonomy" id="433684"/>
    <lineage>
        <taxon>Eukaryota</taxon>
        <taxon>Metazoa</taxon>
        <taxon>Chordata</taxon>
        <taxon>Craniata</taxon>
        <taxon>Vertebrata</taxon>
        <taxon>Euteleostomi</taxon>
        <taxon>Actinopterygii</taxon>
        <taxon>Neopterygii</taxon>
        <taxon>Teleostei</taxon>
        <taxon>Neoteleostei</taxon>
        <taxon>Acanthomorphata</taxon>
        <taxon>Eupercaria</taxon>
        <taxon>Tetraodontiformes</taxon>
        <taxon>Tetradontoidea</taxon>
        <taxon>Tetraodontidae</taxon>
        <taxon>Takifugu</taxon>
    </lineage>
</organism>
<feature type="region of interest" description="Disordered" evidence="1">
    <location>
        <begin position="46"/>
        <end position="70"/>
    </location>
</feature>
<comment type="caution">
    <text evidence="2">The sequence shown here is derived from an EMBL/GenBank/DDBJ whole genome shotgun (WGS) entry which is preliminary data.</text>
</comment>
<dbReference type="AlphaFoldDB" id="A0A5C6NDI4"/>
<reference evidence="2 3" key="1">
    <citation type="submission" date="2019-04" db="EMBL/GenBank/DDBJ databases">
        <title>Chromosome genome assembly for Takifugu flavidus.</title>
        <authorList>
            <person name="Xiao S."/>
        </authorList>
    </citation>
    <scope>NUCLEOTIDE SEQUENCE [LARGE SCALE GENOMIC DNA]</scope>
    <source>
        <strain evidence="2">HTHZ2018</strain>
        <tissue evidence="2">Muscle</tissue>
    </source>
</reference>
<feature type="compositionally biased region" description="Polar residues" evidence="1">
    <location>
        <begin position="59"/>
        <end position="70"/>
    </location>
</feature>
<evidence type="ECO:0000313" key="2">
    <source>
        <dbReference type="EMBL" id="TWW64769.1"/>
    </source>
</evidence>
<proteinExistence type="predicted"/>
<gene>
    <name evidence="2" type="ORF">D4764_22G0004160</name>
</gene>
<keyword evidence="3" id="KW-1185">Reference proteome</keyword>
<accession>A0A5C6NDI4</accession>
<protein>
    <submittedName>
        <fullName evidence="2">Uncharacterized protein</fullName>
    </submittedName>
</protein>
<evidence type="ECO:0000256" key="1">
    <source>
        <dbReference type="SAM" id="MobiDB-lite"/>
    </source>
</evidence>
<dbReference type="EMBL" id="RHFK02000015">
    <property type="protein sequence ID" value="TWW64769.1"/>
    <property type="molecule type" value="Genomic_DNA"/>
</dbReference>
<feature type="region of interest" description="Disordered" evidence="1">
    <location>
        <begin position="1"/>
        <end position="20"/>
    </location>
</feature>
<evidence type="ECO:0000313" key="3">
    <source>
        <dbReference type="Proteomes" id="UP000324091"/>
    </source>
</evidence>
<sequence length="70" mass="7768">MAYGLSRNPPPGEVQDAEPRELAKQNIHTQALPKEEVKERIHRWITEDPRGSSADARSFANSLSPPSTSN</sequence>